<organism evidence="3 4">
    <name type="scientific">Denitrobaculum tricleocarpae</name>
    <dbReference type="NCBI Taxonomy" id="2591009"/>
    <lineage>
        <taxon>Bacteria</taxon>
        <taxon>Pseudomonadati</taxon>
        <taxon>Pseudomonadota</taxon>
        <taxon>Alphaproteobacteria</taxon>
        <taxon>Rhodospirillales</taxon>
        <taxon>Rhodospirillaceae</taxon>
        <taxon>Denitrobaculum</taxon>
    </lineage>
</organism>
<gene>
    <name evidence="3" type="primary">pcaD</name>
    <name evidence="3" type="ORF">FKG95_08675</name>
</gene>
<dbReference type="InterPro" id="IPR029058">
    <property type="entry name" value="AB_hydrolase_fold"/>
</dbReference>
<dbReference type="RefSeq" id="WP_142895912.1">
    <property type="nucleotide sequence ID" value="NZ_ML660053.1"/>
</dbReference>
<keyword evidence="4" id="KW-1185">Reference proteome</keyword>
<evidence type="ECO:0000313" key="4">
    <source>
        <dbReference type="Proteomes" id="UP000315252"/>
    </source>
</evidence>
<keyword evidence="1 3" id="KW-0378">Hydrolase</keyword>
<dbReference type="GO" id="GO:0016020">
    <property type="term" value="C:membrane"/>
    <property type="evidence" value="ECO:0007669"/>
    <property type="project" value="TreeGrafter"/>
</dbReference>
<name>A0A545TYK5_9PROT</name>
<evidence type="ECO:0000313" key="3">
    <source>
        <dbReference type="EMBL" id="TQV82281.1"/>
    </source>
</evidence>
<dbReference type="PANTHER" id="PTHR43798:SF31">
    <property type="entry name" value="AB HYDROLASE SUPERFAMILY PROTEIN YCLE"/>
    <property type="match status" value="1"/>
</dbReference>
<reference evidence="3 4" key="1">
    <citation type="submission" date="2019-06" db="EMBL/GenBank/DDBJ databases">
        <title>Whole genome sequence for Rhodospirillaceae sp. R148.</title>
        <authorList>
            <person name="Wang G."/>
        </authorList>
    </citation>
    <scope>NUCLEOTIDE SEQUENCE [LARGE SCALE GENOMIC DNA]</scope>
    <source>
        <strain evidence="3 4">R148</strain>
    </source>
</reference>
<proteinExistence type="predicted"/>
<dbReference type="InterPro" id="IPR050266">
    <property type="entry name" value="AB_hydrolase_sf"/>
</dbReference>
<dbReference type="InterPro" id="IPR000073">
    <property type="entry name" value="AB_hydrolase_1"/>
</dbReference>
<dbReference type="GO" id="GO:0042952">
    <property type="term" value="P:beta-ketoadipate pathway"/>
    <property type="evidence" value="ECO:0007669"/>
    <property type="project" value="InterPro"/>
</dbReference>
<dbReference type="NCBIfam" id="TIGR02427">
    <property type="entry name" value="protocat_pcaD"/>
    <property type="match status" value="1"/>
</dbReference>
<dbReference type="SUPFAM" id="SSF53474">
    <property type="entry name" value="alpha/beta-Hydrolases"/>
    <property type="match status" value="1"/>
</dbReference>
<dbReference type="EC" id="3.1.1.24" evidence="3"/>
<dbReference type="OrthoDB" id="9801400at2"/>
<dbReference type="Gene3D" id="3.40.50.1820">
    <property type="entry name" value="alpha/beta hydrolase"/>
    <property type="match status" value="1"/>
</dbReference>
<dbReference type="Proteomes" id="UP000315252">
    <property type="component" value="Unassembled WGS sequence"/>
</dbReference>
<protein>
    <submittedName>
        <fullName evidence="3">3-oxoadipate enol-lactonase</fullName>
        <ecNumber evidence="3">3.1.1.24</ecNumber>
    </submittedName>
</protein>
<dbReference type="InterPro" id="IPR026968">
    <property type="entry name" value="PcaD/CatD"/>
</dbReference>
<dbReference type="PANTHER" id="PTHR43798">
    <property type="entry name" value="MONOACYLGLYCEROL LIPASE"/>
    <property type="match status" value="1"/>
</dbReference>
<dbReference type="Pfam" id="PF12697">
    <property type="entry name" value="Abhydrolase_6"/>
    <property type="match status" value="1"/>
</dbReference>
<dbReference type="PRINTS" id="PR00111">
    <property type="entry name" value="ABHYDROLASE"/>
</dbReference>
<evidence type="ECO:0000259" key="2">
    <source>
        <dbReference type="Pfam" id="PF12697"/>
    </source>
</evidence>
<sequence length="264" mass="28318">MKFARINGVVLHYADSGPGTAPALVFSNSLGTDFRIWDGLLERIGAPFRVVRYDKRGHGLSEAPDAPYKMEEHVGDLAGLLDHLGVQSAIVCGLSVGGIIAQGLSAARPELVRALILCDTAHKIGPPEMWDDRIAQARAGGIEALAETILQRWFSEDLRGNRPDELMGWRNMLVRTPLAGYIGTSAAIRDSDMTEAAQAVQVPTLCVVGKEDGSTPPDLVRTLAGLIAGAQFEIIEGAGHLPCIERPDELAALINDFFQETGLV</sequence>
<feature type="domain" description="AB hydrolase-1" evidence="2">
    <location>
        <begin position="35"/>
        <end position="252"/>
    </location>
</feature>
<dbReference type="EMBL" id="VHSH01000002">
    <property type="protein sequence ID" value="TQV82281.1"/>
    <property type="molecule type" value="Genomic_DNA"/>
</dbReference>
<comment type="caution">
    <text evidence="3">The sequence shown here is derived from an EMBL/GenBank/DDBJ whole genome shotgun (WGS) entry which is preliminary data.</text>
</comment>
<evidence type="ECO:0000256" key="1">
    <source>
        <dbReference type="ARBA" id="ARBA00022801"/>
    </source>
</evidence>
<accession>A0A545TYK5</accession>
<dbReference type="AlphaFoldDB" id="A0A545TYK5"/>
<dbReference type="GO" id="GO:0047570">
    <property type="term" value="F:3-oxoadipate enol-lactonase activity"/>
    <property type="evidence" value="ECO:0007669"/>
    <property type="project" value="UniProtKB-EC"/>
</dbReference>